<reference evidence="1 2" key="1">
    <citation type="submission" date="2017-08" db="EMBL/GenBank/DDBJ databases">
        <authorList>
            <person name="Miranda A."/>
            <person name="Molina J.M."/>
            <person name="Pressly P.D."/>
            <person name="Bhuiyan S."/>
            <person name="Nayek S."/>
            <person name="Layton S.R."/>
            <person name="Kim T."/>
            <person name="Hughes L.E."/>
            <person name="Garlena R.A."/>
            <person name="Russell D.A."/>
            <person name="Pope W.H."/>
            <person name="Jacobs-Sera D."/>
            <person name="Hendrix R.W."/>
            <person name="Hatfull G.F."/>
        </authorList>
    </citation>
    <scope>NUCLEOTIDE SEQUENCE [LARGE SCALE GENOMIC DNA]</scope>
</reference>
<keyword evidence="2" id="KW-1185">Reference proteome</keyword>
<sequence length="93" mass="10806">MSREADGWEYVDGRPRWAPTVEGAISALIYDKYGEEYEWWHSHLMDVVRATQRDCADRIQLAANGHDEDNSWVINAFDAAKLIFPEYPEDKSE</sequence>
<dbReference type="Proteomes" id="UP000229965">
    <property type="component" value="Segment"/>
</dbReference>
<dbReference type="EMBL" id="MF766048">
    <property type="protein sequence ID" value="ATI19003.1"/>
    <property type="molecule type" value="Genomic_DNA"/>
</dbReference>
<name>A0A291LIS4_9CAUD</name>
<organism evidence="1 2">
    <name type="scientific">Streptomyces phage Tefunt</name>
    <dbReference type="NCBI Taxonomy" id="2041209"/>
    <lineage>
        <taxon>Viruses</taxon>
        <taxon>Duplodnaviria</taxon>
        <taxon>Heunggongvirae</taxon>
        <taxon>Uroviricota</taxon>
        <taxon>Caudoviricetes</taxon>
        <taxon>Arquatrovirinae</taxon>
        <taxon>Omarvirus</taxon>
        <taxon>Omarvirus tefunt</taxon>
    </lineage>
</organism>
<accession>A0A291LIS4</accession>
<gene>
    <name evidence="1" type="ORF">SEA_TEFUNT_63</name>
</gene>
<protein>
    <submittedName>
        <fullName evidence="1">Uncharacterized protein</fullName>
    </submittedName>
</protein>
<evidence type="ECO:0000313" key="2">
    <source>
        <dbReference type="Proteomes" id="UP000229965"/>
    </source>
</evidence>
<proteinExistence type="predicted"/>
<evidence type="ECO:0000313" key="1">
    <source>
        <dbReference type="EMBL" id="ATI19003.1"/>
    </source>
</evidence>